<dbReference type="PANTHER" id="PTHR46378">
    <property type="entry name" value="STEROL REGULATORY ELEMENT-BINDING PROTEIN CLEAVAGE-ACTIVATING PROTEIN"/>
    <property type="match status" value="1"/>
</dbReference>
<dbReference type="PROSITE" id="PS50082">
    <property type="entry name" value="WD_REPEATS_2"/>
    <property type="match status" value="1"/>
</dbReference>
<dbReference type="PROSITE" id="PS50156">
    <property type="entry name" value="SSD"/>
    <property type="match status" value="1"/>
</dbReference>
<keyword evidence="9" id="KW-0677">Repeat</keyword>
<sequence length="1146" mass="128238">MIWYLLYPLRGTTEAPVLHPTHPLRSSFTRYGKYAARHVLATLLISVAMAMLLTYPCPFLYTTDFSSGASSVPHHVWTDAQPVGERTVAEPDVIMRSIWVHGSYMQALDRKILLGALELQDELLGPTKNFNPRQPKRTPLPTSLTGDLLPDDRDKFHVVNGLTNQSWFFHSPLLYWACSAESIKEDPDLVATVNAKKTQSTSANVTLRHSIVFSGKRFEDRKLIAADALVITLIHLRDSPVGKQWERNAEALVARVSDKWTVIPADGRVTSNQIYEFQFKPMTLLDRCLLTLAYLLLAAYLVSSFSKLRAVKSRLGLFVAACTQIVTSMISSLTICAIFKVDLSKMPYFAYPLVVLAISLENSIRLINATLMTPADHSISSRIGEAFGETAHVAVAGQLQNLLILWGLSRVTYPGVAAFCTFAAIASIFDFLYLSTFFLSVLSVDVRRLELSDALEKAAMTRTDVAGRSRQRRTWLDAVLQGKIGRSTRIAGSIVILGFVFIAEWHFLGDANILWMARRLFHHDPAALREPTSRLSLLVDIHQARSPTSWLRLQDHETAKEVINVVKPWAHSYTARVYDPLIFVLKGTDRMPHKRERFFLPAVYDFIHHEMPRFIVVVLVVVALVRLFLNYLLFDEIAEVKTDDDPRNDALLKISSLAGGHILDVAMLTASPNGLLVSVGLDRNIQVWDVRRGSRSRVVADLEDTAGNPFPVQAMTIDRDSTWLAFLSPTAVLLWHLLEQRWGPSMDIDTGGQRPRLFLFDFSRPVSPIPPLLVVRRDGFMLELDLSTRQSREYLVCKSPLVCAVPIEENIAPVQLMPHLSILTASRRSCIHQVTHNGHTWLSEDVKFPTREEKGVQSVLPIPSCSAYLIVRLMTVDLVDFKTGKILHTFQTESVQYGSLRLTCSRRRQSRCGSHGLSFFTLAYVSAETGDCVLQTYLPADEGDTICFCDPANPKLANCCVWGRTRAVTRRVANPGTWEALPSGSILGVRQMKNQESESQTAENPLGTGSIAAIASPVTRTLRHRRQKSEPRPSHRDTWEVWVMSQLEAEEKYEEQPLMTAGDDEDQQQTRDHLMVTAVGPMVRVGTGTVAVGMGDIVKVISVGHEHFDGPADRLTVENLMNLASRRRKALASPRMKPSVASRSRR</sequence>
<evidence type="ECO:0000256" key="18">
    <source>
        <dbReference type="ARBA" id="ARBA00023221"/>
    </source>
</evidence>
<keyword evidence="10" id="KW-0256">Endoplasmic reticulum</keyword>
<dbReference type="InterPro" id="IPR030225">
    <property type="entry name" value="SCAP"/>
</dbReference>
<evidence type="ECO:0000313" key="25">
    <source>
        <dbReference type="Proteomes" id="UP001586593"/>
    </source>
</evidence>
<keyword evidence="16" id="KW-1207">Sterol metabolism</keyword>
<keyword evidence="8 22" id="KW-0812">Transmembrane</keyword>
<feature type="transmembrane region" description="Helical" evidence="22">
    <location>
        <begin position="416"/>
        <end position="442"/>
    </location>
</feature>
<dbReference type="InterPro" id="IPR000731">
    <property type="entry name" value="SSD"/>
</dbReference>
<evidence type="ECO:0000313" key="24">
    <source>
        <dbReference type="EMBL" id="KAL1869688.1"/>
    </source>
</evidence>
<evidence type="ECO:0000256" key="2">
    <source>
        <dbReference type="ARBA" id="ARBA00004557"/>
    </source>
</evidence>
<dbReference type="InterPro" id="IPR001680">
    <property type="entry name" value="WD40_rpt"/>
</dbReference>
<keyword evidence="7 21" id="KW-0853">WD repeat</keyword>
<evidence type="ECO:0000256" key="10">
    <source>
        <dbReference type="ARBA" id="ARBA00022824"/>
    </source>
</evidence>
<keyword evidence="6" id="KW-0153">Cholesterol metabolism</keyword>
<dbReference type="PANTHER" id="PTHR46378:SF1">
    <property type="entry name" value="STEROL REGULATORY ELEMENT-BINDING PROTEIN CLEAVAGE-ACTIVATING PROTEIN"/>
    <property type="match status" value="1"/>
</dbReference>
<evidence type="ECO:0000256" key="9">
    <source>
        <dbReference type="ARBA" id="ARBA00022737"/>
    </source>
</evidence>
<evidence type="ECO:0000256" key="17">
    <source>
        <dbReference type="ARBA" id="ARBA00023180"/>
    </source>
</evidence>
<dbReference type="EMBL" id="JAZHXJ010000192">
    <property type="protein sequence ID" value="KAL1869688.1"/>
    <property type="molecule type" value="Genomic_DNA"/>
</dbReference>
<dbReference type="Gene3D" id="2.130.10.10">
    <property type="entry name" value="YVTN repeat-like/Quinoprotein amine dehydrogenase"/>
    <property type="match status" value="1"/>
</dbReference>
<keyword evidence="17" id="KW-0325">Glycoprotein</keyword>
<keyword evidence="19" id="KW-0968">Cytoplasmic vesicle</keyword>
<keyword evidence="14" id="KW-0446">Lipid-binding</keyword>
<keyword evidence="13" id="KW-0443">Lipid metabolism</keyword>
<evidence type="ECO:0000256" key="12">
    <source>
        <dbReference type="ARBA" id="ARBA00023034"/>
    </source>
</evidence>
<organism evidence="24 25">
    <name type="scientific">Phialemonium thermophilum</name>
    <dbReference type="NCBI Taxonomy" id="223376"/>
    <lineage>
        <taxon>Eukaryota</taxon>
        <taxon>Fungi</taxon>
        <taxon>Dikarya</taxon>
        <taxon>Ascomycota</taxon>
        <taxon>Pezizomycotina</taxon>
        <taxon>Sordariomycetes</taxon>
        <taxon>Sordariomycetidae</taxon>
        <taxon>Cephalothecales</taxon>
        <taxon>Cephalothecaceae</taxon>
        <taxon>Phialemonium</taxon>
    </lineage>
</organism>
<evidence type="ECO:0000256" key="22">
    <source>
        <dbReference type="SAM" id="Phobius"/>
    </source>
</evidence>
<accession>A0ABR3X142</accession>
<evidence type="ECO:0000256" key="6">
    <source>
        <dbReference type="ARBA" id="ARBA00022548"/>
    </source>
</evidence>
<feature type="transmembrane region" description="Helical" evidence="22">
    <location>
        <begin position="284"/>
        <end position="303"/>
    </location>
</feature>
<evidence type="ECO:0000256" key="13">
    <source>
        <dbReference type="ARBA" id="ARBA00023098"/>
    </source>
</evidence>
<evidence type="ECO:0000256" key="15">
    <source>
        <dbReference type="ARBA" id="ARBA00023136"/>
    </source>
</evidence>
<keyword evidence="15 22" id="KW-0472">Membrane</keyword>
<keyword evidence="11 22" id="KW-1133">Transmembrane helix</keyword>
<feature type="transmembrane region" description="Helical" evidence="22">
    <location>
        <begin position="490"/>
        <end position="509"/>
    </location>
</feature>
<keyword evidence="18" id="KW-0753">Steroid metabolism</keyword>
<evidence type="ECO:0000256" key="11">
    <source>
        <dbReference type="ARBA" id="ARBA00022989"/>
    </source>
</evidence>
<evidence type="ECO:0000256" key="7">
    <source>
        <dbReference type="ARBA" id="ARBA00022574"/>
    </source>
</evidence>
<gene>
    <name evidence="24" type="ORF">VTK73DRAFT_3062</name>
</gene>
<evidence type="ECO:0000259" key="23">
    <source>
        <dbReference type="PROSITE" id="PS50156"/>
    </source>
</evidence>
<dbReference type="SUPFAM" id="SSF50978">
    <property type="entry name" value="WD40 repeat-like"/>
    <property type="match status" value="1"/>
</dbReference>
<evidence type="ECO:0000256" key="21">
    <source>
        <dbReference type="PROSITE-ProRule" id="PRU00221"/>
    </source>
</evidence>
<evidence type="ECO:0000256" key="4">
    <source>
        <dbReference type="ARBA" id="ARBA00007410"/>
    </source>
</evidence>
<keyword evidence="25" id="KW-1185">Reference proteome</keyword>
<dbReference type="PROSITE" id="PS00678">
    <property type="entry name" value="WD_REPEATS_1"/>
    <property type="match status" value="1"/>
</dbReference>
<evidence type="ECO:0000256" key="3">
    <source>
        <dbReference type="ARBA" id="ARBA00004653"/>
    </source>
</evidence>
<dbReference type="Pfam" id="PF12349">
    <property type="entry name" value="Sterol-sensing"/>
    <property type="match status" value="1"/>
</dbReference>
<dbReference type="InterPro" id="IPR015943">
    <property type="entry name" value="WD40/YVTN_repeat-like_dom_sf"/>
</dbReference>
<evidence type="ECO:0000256" key="20">
    <source>
        <dbReference type="ARBA" id="ARBA00045958"/>
    </source>
</evidence>
<dbReference type="InterPro" id="IPR053958">
    <property type="entry name" value="HMGCR/SNAP/NPC1-like_SSD"/>
</dbReference>
<feature type="transmembrane region" description="Helical" evidence="22">
    <location>
        <begin position="315"/>
        <end position="340"/>
    </location>
</feature>
<proteinExistence type="inferred from homology"/>
<evidence type="ECO:0000256" key="1">
    <source>
        <dbReference type="ARBA" id="ARBA00004477"/>
    </source>
</evidence>
<comment type="subcellular location">
    <subcellularLocation>
        <location evidence="2">Cytoplasmic vesicle</location>
        <location evidence="2">COPII-coated vesicle membrane</location>
        <topology evidence="2">Multi-pass membrane protein</topology>
    </subcellularLocation>
    <subcellularLocation>
        <location evidence="1">Endoplasmic reticulum membrane</location>
        <topology evidence="1">Multi-pass membrane protein</topology>
    </subcellularLocation>
    <subcellularLocation>
        <location evidence="3">Golgi apparatus membrane</location>
        <topology evidence="3">Multi-pass membrane protein</topology>
    </subcellularLocation>
</comment>
<feature type="repeat" description="WD" evidence="21">
    <location>
        <begin position="658"/>
        <end position="698"/>
    </location>
</feature>
<keyword evidence="12" id="KW-0333">Golgi apparatus</keyword>
<comment type="similarity">
    <text evidence="4">Belongs to the WD repeat SCAP family.</text>
</comment>
<evidence type="ECO:0000256" key="19">
    <source>
        <dbReference type="ARBA" id="ARBA00023329"/>
    </source>
</evidence>
<dbReference type="Proteomes" id="UP001586593">
    <property type="component" value="Unassembled WGS sequence"/>
</dbReference>
<evidence type="ECO:0000256" key="14">
    <source>
        <dbReference type="ARBA" id="ARBA00023121"/>
    </source>
</evidence>
<evidence type="ECO:0000256" key="8">
    <source>
        <dbReference type="ARBA" id="ARBA00022692"/>
    </source>
</evidence>
<comment type="function">
    <text evidence="20">Escort protein required for cholesterol as well as lipid homeostasis. Regulates export of the SCAP-SREBP complex from the endoplasmic reticulum to the Golgi upon low cholesterol, thereby regulating the processing of sterol regulatory element-binding proteins (SREBPs) SREBF1/SREBP1 and SREBF2/SREBP2. At high sterol concentrations, formation of a ternary complex with INSIG (INSIG1 or INSIG2) leads to mask the ER export signal in SCAP, promoting retention of the complex in the endoplasmic reticulum. Low sterol concentrations trigger release of INSIG, a conformational change in the SSD domain of SCAP, unmasking of the ER export signal, promoting recruitment into COPII-coated vesicles and transport of the SCAP-SREBP to the Golgi: in the Golgi, SREBPs are then processed, releasing the transcription factor fragment of SREBPs from the membrane, its import into the nucleus and up-regulation of LDLR, INSIG1 and the mevalonate pathway. Binds cholesterol via its SSD domain.</text>
</comment>
<feature type="transmembrane region" description="Helical" evidence="22">
    <location>
        <begin position="34"/>
        <end position="55"/>
    </location>
</feature>
<protein>
    <recommendedName>
        <fullName evidence="5">Sterol regulatory element-binding protein cleavage-activating protein</fullName>
    </recommendedName>
</protein>
<evidence type="ECO:0000256" key="16">
    <source>
        <dbReference type="ARBA" id="ARBA00023166"/>
    </source>
</evidence>
<evidence type="ECO:0000256" key="5">
    <source>
        <dbReference type="ARBA" id="ARBA00019541"/>
    </source>
</evidence>
<comment type="caution">
    <text evidence="24">The sequence shown here is derived from an EMBL/GenBank/DDBJ whole genome shotgun (WGS) entry which is preliminary data.</text>
</comment>
<name>A0ABR3X142_9PEZI</name>
<reference evidence="24 25" key="1">
    <citation type="journal article" date="2024" name="Commun. Biol.">
        <title>Comparative genomic analysis of thermophilic fungi reveals convergent evolutionary adaptations and gene losses.</title>
        <authorList>
            <person name="Steindorff A.S."/>
            <person name="Aguilar-Pontes M.V."/>
            <person name="Robinson A.J."/>
            <person name="Andreopoulos B."/>
            <person name="LaButti K."/>
            <person name="Kuo A."/>
            <person name="Mondo S."/>
            <person name="Riley R."/>
            <person name="Otillar R."/>
            <person name="Haridas S."/>
            <person name="Lipzen A."/>
            <person name="Grimwood J."/>
            <person name="Schmutz J."/>
            <person name="Clum A."/>
            <person name="Reid I.D."/>
            <person name="Moisan M.C."/>
            <person name="Butler G."/>
            <person name="Nguyen T.T.M."/>
            <person name="Dewar K."/>
            <person name="Conant G."/>
            <person name="Drula E."/>
            <person name="Henrissat B."/>
            <person name="Hansel C."/>
            <person name="Singer S."/>
            <person name="Hutchinson M.I."/>
            <person name="de Vries R.P."/>
            <person name="Natvig D.O."/>
            <person name="Powell A.J."/>
            <person name="Tsang A."/>
            <person name="Grigoriev I.V."/>
        </authorList>
    </citation>
    <scope>NUCLEOTIDE SEQUENCE [LARGE SCALE GENOMIC DNA]</scope>
    <source>
        <strain evidence="24 25">ATCC 24622</strain>
    </source>
</reference>
<dbReference type="InterPro" id="IPR019775">
    <property type="entry name" value="WD40_repeat_CS"/>
</dbReference>
<feature type="domain" description="SSD" evidence="23">
    <location>
        <begin position="286"/>
        <end position="444"/>
    </location>
</feature>
<dbReference type="InterPro" id="IPR036322">
    <property type="entry name" value="WD40_repeat_dom_sf"/>
</dbReference>